<dbReference type="PANTHER" id="PTHR20958:SF6">
    <property type="entry name" value="GLYCINE N-ACYLTRANSFERASE-LIKE PROTEIN"/>
    <property type="match status" value="1"/>
</dbReference>
<name>A0A1J7J4U1_9PEZI</name>
<accession>A0A1J7J4U1</accession>
<dbReference type="GO" id="GO:0016747">
    <property type="term" value="F:acyltransferase activity, transferring groups other than amino-acyl groups"/>
    <property type="evidence" value="ECO:0007669"/>
    <property type="project" value="InterPro"/>
</dbReference>
<dbReference type="Proteomes" id="UP000182658">
    <property type="component" value="Unassembled WGS sequence"/>
</dbReference>
<evidence type="ECO:0000313" key="3">
    <source>
        <dbReference type="Proteomes" id="UP000182658"/>
    </source>
</evidence>
<dbReference type="Pfam" id="PF08445">
    <property type="entry name" value="FR47"/>
    <property type="match status" value="1"/>
</dbReference>
<evidence type="ECO:0000259" key="1">
    <source>
        <dbReference type="Pfam" id="PF08445"/>
    </source>
</evidence>
<keyword evidence="3" id="KW-1185">Reference proteome</keyword>
<dbReference type="InParanoid" id="A0A1J7J4U1"/>
<dbReference type="STRING" id="1408157.A0A1J7J4U1"/>
<evidence type="ECO:0000313" key="2">
    <source>
        <dbReference type="EMBL" id="OIW34477.1"/>
    </source>
</evidence>
<dbReference type="EMBL" id="KV875093">
    <property type="protein sequence ID" value="OIW34477.1"/>
    <property type="molecule type" value="Genomic_DNA"/>
</dbReference>
<proteinExistence type="predicted"/>
<protein>
    <recommendedName>
        <fullName evidence="1">GCN5-related N-acetyltransferase Rv2170-like domain-containing protein</fullName>
    </recommendedName>
</protein>
<dbReference type="InterPro" id="IPR013653">
    <property type="entry name" value="GCN5-like_dom"/>
</dbReference>
<dbReference type="AlphaFoldDB" id="A0A1J7J4U1"/>
<organism evidence="2 3">
    <name type="scientific">Coniochaeta ligniaria NRRL 30616</name>
    <dbReference type="NCBI Taxonomy" id="1408157"/>
    <lineage>
        <taxon>Eukaryota</taxon>
        <taxon>Fungi</taxon>
        <taxon>Dikarya</taxon>
        <taxon>Ascomycota</taxon>
        <taxon>Pezizomycotina</taxon>
        <taxon>Sordariomycetes</taxon>
        <taxon>Sordariomycetidae</taxon>
        <taxon>Coniochaetales</taxon>
        <taxon>Coniochaetaceae</taxon>
        <taxon>Coniochaeta</taxon>
    </lineage>
</organism>
<sequence>MAPIIETFPPSAIPAHLLTRLTSHLPFSIAVLRRLQVASLKKGGSTPTSHILYVHSDGSSHAAADDSSPFAAAYVDLSRGPETECWIYSSLQDSVPLNPVPTSSEALPPADLSRDERDACVQQLLVLLRRIRGLEASYASAHHGEEGLNKGHSRGYVRIGALHETVRRLLVAAGVRVKATGVVPVGQEWEFYATWLIRVEDLRVENEVELPGGMGWDVLREGDTGLVKSRTKIPKRDDTMLMVPSTVIRGEDGTAIAWGYLGVDGSVSTLHVEEPYRGRGLAKALTGRLLRERLRELGDDGWCSTDISTTNLQSQGVFKSIGGKPAWTVSW</sequence>
<dbReference type="InterPro" id="IPR053225">
    <property type="entry name" value="Acyl-CoA_N-acyltransferase"/>
</dbReference>
<dbReference type="PANTHER" id="PTHR20958">
    <property type="entry name" value="GLYCINE N-ACYLTRANSFERASE-LIKE PROTEIN"/>
    <property type="match status" value="1"/>
</dbReference>
<dbReference type="OrthoDB" id="61870at2759"/>
<gene>
    <name evidence="2" type="ORF">CONLIGDRAFT_638833</name>
</gene>
<dbReference type="SUPFAM" id="SSF55729">
    <property type="entry name" value="Acyl-CoA N-acyltransferases (Nat)"/>
    <property type="match status" value="1"/>
</dbReference>
<feature type="domain" description="GCN5-related N-acetyltransferase Rv2170-like" evidence="1">
    <location>
        <begin position="249"/>
        <end position="331"/>
    </location>
</feature>
<reference evidence="2 3" key="1">
    <citation type="submission" date="2016-10" db="EMBL/GenBank/DDBJ databases">
        <title>Draft genome sequence of Coniochaeta ligniaria NRRL30616, a lignocellulolytic fungus for bioabatement of inhibitors in plant biomass hydrolysates.</title>
        <authorList>
            <consortium name="DOE Joint Genome Institute"/>
            <person name="Jimenez D.J."/>
            <person name="Hector R.E."/>
            <person name="Riley R."/>
            <person name="Sun H."/>
            <person name="Grigoriev I.V."/>
            <person name="Van Elsas J.D."/>
            <person name="Nichols N.N."/>
        </authorList>
    </citation>
    <scope>NUCLEOTIDE SEQUENCE [LARGE SCALE GENOMIC DNA]</scope>
    <source>
        <strain evidence="2 3">NRRL 30616</strain>
    </source>
</reference>
<dbReference type="Gene3D" id="3.40.630.30">
    <property type="match status" value="1"/>
</dbReference>
<dbReference type="InterPro" id="IPR016181">
    <property type="entry name" value="Acyl_CoA_acyltransferase"/>
</dbReference>